<organism evidence="5 6">
    <name type="scientific">Monopterus albus</name>
    <name type="common">Swamp eel</name>
    <dbReference type="NCBI Taxonomy" id="43700"/>
    <lineage>
        <taxon>Eukaryota</taxon>
        <taxon>Metazoa</taxon>
        <taxon>Chordata</taxon>
        <taxon>Craniata</taxon>
        <taxon>Vertebrata</taxon>
        <taxon>Euteleostomi</taxon>
        <taxon>Actinopterygii</taxon>
        <taxon>Neopterygii</taxon>
        <taxon>Teleostei</taxon>
        <taxon>Neoteleostei</taxon>
        <taxon>Acanthomorphata</taxon>
        <taxon>Anabantaria</taxon>
        <taxon>Synbranchiformes</taxon>
        <taxon>Synbranchidae</taxon>
        <taxon>Monopterus</taxon>
    </lineage>
</organism>
<dbReference type="Pfam" id="PF07699">
    <property type="entry name" value="Ephrin_rec_like"/>
    <property type="match status" value="1"/>
</dbReference>
<keyword evidence="3" id="KW-0732">Signal</keyword>
<keyword evidence="2" id="KW-1133">Transmembrane helix</keyword>
<sequence length="317" mass="33830">MECRGLVSAIAAACFLGLVVSQTTLTPAVMNTTPVENVTSMTLTPVILSSTTLSCFPFNTSACEPCAPGSRYDNTLLCTCCSDPGQCLSPEACLPCTRGFHQPLAGQQQCLPCSRGFYTFTGSLFCHPCPPGSFNNNTGADSCTSCSPSSGCSECQMCPRGTEALQTAAKSCTPCRPMHKGPHHTMCQICGSGFFQIQWGQESCDICPENHYCPSPDINPILCPNDAFCPAGSLAPGFCMETFFHKAGDTCELAPVTIALLVIGGGVLLLIILIILRRRKDADRELAVARAPLLGKDRPQRQYYEIPGDAEPVYAGW</sequence>
<dbReference type="InterPro" id="IPR009030">
    <property type="entry name" value="Growth_fac_rcpt_cys_sf"/>
</dbReference>
<reference evidence="5" key="2">
    <citation type="submission" date="2025-09" db="UniProtKB">
        <authorList>
            <consortium name="Ensembl"/>
        </authorList>
    </citation>
    <scope>IDENTIFICATION</scope>
</reference>
<dbReference type="PANTHER" id="PTHR46967">
    <property type="entry name" value="INSULIN-LIKE GROWTH FACTOR BINDING PROTEIN,N-TERMINAL"/>
    <property type="match status" value="1"/>
</dbReference>
<evidence type="ECO:0000313" key="6">
    <source>
        <dbReference type="Proteomes" id="UP000261600"/>
    </source>
</evidence>
<keyword evidence="2" id="KW-0812">Transmembrane</keyword>
<keyword evidence="2" id="KW-0472">Membrane</keyword>
<dbReference type="Gene3D" id="2.10.50.10">
    <property type="entry name" value="Tumor Necrosis Factor Receptor, subunit A, domain 2"/>
    <property type="match status" value="2"/>
</dbReference>
<feature type="signal peptide" evidence="3">
    <location>
        <begin position="1"/>
        <end position="21"/>
    </location>
</feature>
<feature type="chain" id="PRO_5018658647" description="TNFR-Cys domain-containing protein" evidence="3">
    <location>
        <begin position="22"/>
        <end position="317"/>
    </location>
</feature>
<feature type="repeat" description="TNFR-Cys" evidence="1">
    <location>
        <begin position="128"/>
        <end position="187"/>
    </location>
</feature>
<proteinExistence type="predicted"/>
<evidence type="ECO:0000313" key="5">
    <source>
        <dbReference type="Ensembl" id="ENSMALP00000012054.1"/>
    </source>
</evidence>
<feature type="domain" description="TNFR-Cys" evidence="4">
    <location>
        <begin position="128"/>
        <end position="187"/>
    </location>
</feature>
<dbReference type="PROSITE" id="PS50050">
    <property type="entry name" value="TNFR_NGFR_2"/>
    <property type="match status" value="1"/>
</dbReference>
<name>A0A3Q3J1L3_MONAL</name>
<dbReference type="PANTHER" id="PTHR46967:SF1">
    <property type="entry name" value="KERATIN-ASSOCIATED PROTEIN 16-1-LIKE"/>
    <property type="match status" value="1"/>
</dbReference>
<accession>A0A3Q3J1L3</accession>
<dbReference type="SUPFAM" id="SSF57184">
    <property type="entry name" value="Growth factor receptor domain"/>
    <property type="match status" value="1"/>
</dbReference>
<evidence type="ECO:0000256" key="3">
    <source>
        <dbReference type="SAM" id="SignalP"/>
    </source>
</evidence>
<protein>
    <recommendedName>
        <fullName evidence="4">TNFR-Cys domain-containing protein</fullName>
    </recommendedName>
</protein>
<dbReference type="AlphaFoldDB" id="A0A3Q3J1L3"/>
<dbReference type="STRING" id="43700.ENSMALP00000012054"/>
<dbReference type="Proteomes" id="UP000261600">
    <property type="component" value="Unplaced"/>
</dbReference>
<dbReference type="InterPro" id="IPR011641">
    <property type="entry name" value="Tyr-kin_ephrin_A/B_rcpt-like"/>
</dbReference>
<evidence type="ECO:0000256" key="1">
    <source>
        <dbReference type="PROSITE-ProRule" id="PRU00206"/>
    </source>
</evidence>
<dbReference type="Ensembl" id="ENSMALT00000012311.1">
    <property type="protein sequence ID" value="ENSMALP00000012054.1"/>
    <property type="gene ID" value="ENSMALG00000008552.1"/>
</dbReference>
<feature type="transmembrane region" description="Helical" evidence="2">
    <location>
        <begin position="253"/>
        <end position="276"/>
    </location>
</feature>
<evidence type="ECO:0000256" key="2">
    <source>
        <dbReference type="SAM" id="Phobius"/>
    </source>
</evidence>
<dbReference type="SMART" id="SM01411">
    <property type="entry name" value="Ephrin_rec_like"/>
    <property type="match status" value="3"/>
</dbReference>
<keyword evidence="6" id="KW-1185">Reference proteome</keyword>
<evidence type="ECO:0000259" key="4">
    <source>
        <dbReference type="PROSITE" id="PS50050"/>
    </source>
</evidence>
<dbReference type="InterPro" id="IPR001368">
    <property type="entry name" value="TNFR/NGFR_Cys_rich_reg"/>
</dbReference>
<comment type="caution">
    <text evidence="1">Lacks conserved residue(s) required for the propagation of feature annotation.</text>
</comment>
<reference evidence="5" key="1">
    <citation type="submission" date="2025-08" db="UniProtKB">
        <authorList>
            <consortium name="Ensembl"/>
        </authorList>
    </citation>
    <scope>IDENTIFICATION</scope>
</reference>